<feature type="domain" description="Immunoglobulin-like beta-sandwich" evidence="4">
    <location>
        <begin position="52"/>
        <end position="123"/>
    </location>
</feature>
<dbReference type="InterPro" id="IPR036179">
    <property type="entry name" value="Ig-like_dom_sf"/>
</dbReference>
<keyword evidence="5" id="KW-1185">Reference proteome</keyword>
<protein>
    <submittedName>
        <fullName evidence="6">Uncharacterized protein LOC115022267</fullName>
    </submittedName>
</protein>
<organism evidence="5 6">
    <name type="scientific">Cottoperca gobio</name>
    <name type="common">Frogmouth</name>
    <name type="synonym">Aphritis gobio</name>
    <dbReference type="NCBI Taxonomy" id="56716"/>
    <lineage>
        <taxon>Eukaryota</taxon>
        <taxon>Metazoa</taxon>
        <taxon>Chordata</taxon>
        <taxon>Craniata</taxon>
        <taxon>Vertebrata</taxon>
        <taxon>Euteleostomi</taxon>
        <taxon>Actinopterygii</taxon>
        <taxon>Neopterygii</taxon>
        <taxon>Teleostei</taxon>
        <taxon>Neoteleostei</taxon>
        <taxon>Acanthomorphata</taxon>
        <taxon>Eupercaria</taxon>
        <taxon>Perciformes</taxon>
        <taxon>Notothenioidei</taxon>
        <taxon>Bovichtidae</taxon>
        <taxon>Cottoperca</taxon>
    </lineage>
</organism>
<dbReference type="AlphaFoldDB" id="A0A6J2RFZ2"/>
<feature type="compositionally biased region" description="Acidic residues" evidence="2">
    <location>
        <begin position="182"/>
        <end position="202"/>
    </location>
</feature>
<feature type="transmembrane region" description="Helical" evidence="3">
    <location>
        <begin position="145"/>
        <end position="167"/>
    </location>
</feature>
<dbReference type="KEGG" id="cgob:115022267"/>
<dbReference type="InParanoid" id="A0A6J2RFZ2"/>
<dbReference type="InterPro" id="IPR013783">
    <property type="entry name" value="Ig-like_fold"/>
</dbReference>
<feature type="region of interest" description="Disordered" evidence="2">
    <location>
        <begin position="178"/>
        <end position="202"/>
    </location>
</feature>
<keyword evidence="3" id="KW-0812">Transmembrane</keyword>
<dbReference type="GeneID" id="115022267"/>
<reference evidence="6" key="1">
    <citation type="submission" date="2025-08" db="UniProtKB">
        <authorList>
            <consortium name="RefSeq"/>
        </authorList>
    </citation>
    <scope>IDENTIFICATION</scope>
</reference>
<feature type="region of interest" description="Disordered" evidence="2">
    <location>
        <begin position="1"/>
        <end position="29"/>
    </location>
</feature>
<dbReference type="OrthoDB" id="8960934at2759"/>
<evidence type="ECO:0000256" key="1">
    <source>
        <dbReference type="ARBA" id="ARBA00023319"/>
    </source>
</evidence>
<keyword evidence="3" id="KW-1133">Transmembrane helix</keyword>
<evidence type="ECO:0000313" key="6">
    <source>
        <dbReference type="RefSeq" id="XP_029309101.1"/>
    </source>
</evidence>
<dbReference type="RefSeq" id="XP_029309101.1">
    <property type="nucleotide sequence ID" value="XM_029453241.1"/>
</dbReference>
<gene>
    <name evidence="6" type="primary">LOC115022267</name>
</gene>
<keyword evidence="3" id="KW-0472">Membrane</keyword>
<feature type="compositionally biased region" description="Low complexity" evidence="2">
    <location>
        <begin position="1"/>
        <end position="26"/>
    </location>
</feature>
<dbReference type="Gene3D" id="2.60.40.10">
    <property type="entry name" value="Immunoglobulins"/>
    <property type="match status" value="1"/>
</dbReference>
<evidence type="ECO:0000259" key="4">
    <source>
        <dbReference type="Pfam" id="PF00047"/>
    </source>
</evidence>
<proteinExistence type="predicted"/>
<dbReference type="SUPFAM" id="SSF48726">
    <property type="entry name" value="Immunoglobulin"/>
    <property type="match status" value="1"/>
</dbReference>
<keyword evidence="1" id="KW-0393">Immunoglobulin domain</keyword>
<evidence type="ECO:0000256" key="2">
    <source>
        <dbReference type="SAM" id="MobiDB-lite"/>
    </source>
</evidence>
<sequence length="202" mass="21778">MSQSFSGTQLGAAAASSAPQPGSTATNGSVSLRGLSALKRPQDNADIPQGFQVFRGSNWTISCSLQPQYPGGSFLLTFTSSNSRHYYTQPTVNHSADFLFPAAEPAHHGNYSCVYHVSVFSHNFFSESRLLSLTVSDVGSDPTPLIIRAVVLPLTLLLVNVALYFYCQASRGQKPGRRENMELEDYNLDVPAAEEEGAQGAE</sequence>
<evidence type="ECO:0000256" key="3">
    <source>
        <dbReference type="SAM" id="Phobius"/>
    </source>
</evidence>
<dbReference type="Pfam" id="PF00047">
    <property type="entry name" value="ig"/>
    <property type="match status" value="1"/>
</dbReference>
<name>A0A6J2RFZ2_COTGO</name>
<evidence type="ECO:0000313" key="5">
    <source>
        <dbReference type="Proteomes" id="UP000504630"/>
    </source>
</evidence>
<dbReference type="Proteomes" id="UP000504630">
    <property type="component" value="Chromosome 17"/>
</dbReference>
<dbReference type="InterPro" id="IPR013151">
    <property type="entry name" value="Immunoglobulin_dom"/>
</dbReference>
<accession>A0A6J2RFZ2</accession>